<feature type="domain" description="Cryptic loci regulator 2 N-terminal" evidence="1">
    <location>
        <begin position="89"/>
        <end position="151"/>
    </location>
</feature>
<dbReference type="AlphaFoldDB" id="A0AAN8RCS3"/>
<dbReference type="Pfam" id="PF16761">
    <property type="entry name" value="Clr2_transil"/>
    <property type="match status" value="1"/>
</dbReference>
<dbReference type="PANTHER" id="PTHR38046">
    <property type="entry name" value="CRYPTIC LOCI REGULATOR 2"/>
    <property type="match status" value="1"/>
</dbReference>
<name>A0AAN8RCS3_9PEZI</name>
<dbReference type="Proteomes" id="UP001313282">
    <property type="component" value="Unassembled WGS sequence"/>
</dbReference>
<dbReference type="PANTHER" id="PTHR38046:SF1">
    <property type="entry name" value="CRYPTIC LOCI REGULATOR 2"/>
    <property type="match status" value="1"/>
</dbReference>
<dbReference type="GO" id="GO:0033553">
    <property type="term" value="C:rDNA heterochromatin"/>
    <property type="evidence" value="ECO:0007669"/>
    <property type="project" value="TreeGrafter"/>
</dbReference>
<sequence length="154" mass="17354">MDKEPIFSAGGAIAYIARKSRHVITLQLPSLETSSDGFPTNIRDPQKSLKPGEKVEWYVRNDTAAVNGYRVKLGDLIAEQLGFRGTEDWMLRDLPPGYVLFTSQRGLVDDKGNLVIERQDSYLYGHKSGARYRSTKEFLPHIVGLILQNTDSLR</sequence>
<evidence type="ECO:0000313" key="2">
    <source>
        <dbReference type="EMBL" id="KAK6344936.1"/>
    </source>
</evidence>
<gene>
    <name evidence="2" type="ORF">TWF718_006886</name>
</gene>
<evidence type="ECO:0000313" key="3">
    <source>
        <dbReference type="Proteomes" id="UP001313282"/>
    </source>
</evidence>
<comment type="caution">
    <text evidence="2">The sequence shown here is derived from an EMBL/GenBank/DDBJ whole genome shotgun (WGS) entry which is preliminary data.</text>
</comment>
<dbReference type="GO" id="GO:0070824">
    <property type="term" value="C:SHREC complex"/>
    <property type="evidence" value="ECO:0007669"/>
    <property type="project" value="InterPro"/>
</dbReference>
<keyword evidence="3" id="KW-1185">Reference proteome</keyword>
<dbReference type="InterPro" id="IPR031915">
    <property type="entry name" value="Clr2_N"/>
</dbReference>
<accession>A0AAN8RCS3</accession>
<evidence type="ECO:0000259" key="1">
    <source>
        <dbReference type="Pfam" id="PF16761"/>
    </source>
</evidence>
<protein>
    <recommendedName>
        <fullName evidence="1">Cryptic loci regulator 2 N-terminal domain-containing protein</fullName>
    </recommendedName>
</protein>
<dbReference type="InterPro" id="IPR038986">
    <property type="entry name" value="Clr2"/>
</dbReference>
<dbReference type="GO" id="GO:0030466">
    <property type="term" value="P:silent mating-type cassette heterochromatin formation"/>
    <property type="evidence" value="ECO:0007669"/>
    <property type="project" value="TreeGrafter"/>
</dbReference>
<dbReference type="GO" id="GO:0031934">
    <property type="term" value="C:mating-type region heterochromatin"/>
    <property type="evidence" value="ECO:0007669"/>
    <property type="project" value="TreeGrafter"/>
</dbReference>
<organism evidence="2 3">
    <name type="scientific">Orbilia javanica</name>
    <dbReference type="NCBI Taxonomy" id="47235"/>
    <lineage>
        <taxon>Eukaryota</taxon>
        <taxon>Fungi</taxon>
        <taxon>Dikarya</taxon>
        <taxon>Ascomycota</taxon>
        <taxon>Pezizomycotina</taxon>
        <taxon>Orbiliomycetes</taxon>
        <taxon>Orbiliales</taxon>
        <taxon>Orbiliaceae</taxon>
        <taxon>Orbilia</taxon>
    </lineage>
</organism>
<proteinExistence type="predicted"/>
<reference evidence="2 3" key="1">
    <citation type="submission" date="2019-10" db="EMBL/GenBank/DDBJ databases">
        <authorList>
            <person name="Palmer J.M."/>
        </authorList>
    </citation>
    <scope>NUCLEOTIDE SEQUENCE [LARGE SCALE GENOMIC DNA]</scope>
    <source>
        <strain evidence="2 3">TWF718</strain>
    </source>
</reference>
<dbReference type="EMBL" id="JAVHNR010000004">
    <property type="protein sequence ID" value="KAK6344936.1"/>
    <property type="molecule type" value="Genomic_DNA"/>
</dbReference>